<dbReference type="GO" id="GO:0005886">
    <property type="term" value="C:plasma membrane"/>
    <property type="evidence" value="ECO:0007669"/>
    <property type="project" value="UniProtKB-SubCell"/>
</dbReference>
<comment type="subunit">
    <text evidence="7">The complex comprises the extracytoplasmic solute receptor protein and the two transmembrane proteins.</text>
</comment>
<feature type="transmembrane region" description="Helical" evidence="7">
    <location>
        <begin position="12"/>
        <end position="32"/>
    </location>
</feature>
<proteinExistence type="inferred from homology"/>
<dbReference type="InterPro" id="IPR055348">
    <property type="entry name" value="DctQ"/>
</dbReference>
<feature type="transmembrane region" description="Helical" evidence="7">
    <location>
        <begin position="128"/>
        <end position="151"/>
    </location>
</feature>
<evidence type="ECO:0000313" key="9">
    <source>
        <dbReference type="EMBL" id="MBL0423400.1"/>
    </source>
</evidence>
<keyword evidence="7" id="KW-0997">Cell inner membrane</keyword>
<keyword evidence="3" id="KW-1003">Cell membrane</keyword>
<evidence type="ECO:0000256" key="3">
    <source>
        <dbReference type="ARBA" id="ARBA00022475"/>
    </source>
</evidence>
<dbReference type="EMBL" id="JAEQNA010000015">
    <property type="protein sequence ID" value="MBL0423400.1"/>
    <property type="molecule type" value="Genomic_DNA"/>
</dbReference>
<comment type="caution">
    <text evidence="9">The sequence shown here is derived from an EMBL/GenBank/DDBJ whole genome shotgun (WGS) entry which is preliminary data.</text>
</comment>
<gene>
    <name evidence="9" type="ORF">JI739_23895</name>
</gene>
<sequence length="166" mass="17852">MLKGLRALTMWFAVVGAAVALAVAVMVTWSVIGRAIWLEPVQGDVELTQLGIALSISLCIPWCQLKGANIIIDFFTQKMRTSAIRRLDGFGCLMMAATYALLGWRTSVGAIGVRESMEATMILDLPMWWAYAALAPGLALACLVALVQMVLHFTQSPLGPLEGANA</sequence>
<evidence type="ECO:0000256" key="4">
    <source>
        <dbReference type="ARBA" id="ARBA00022692"/>
    </source>
</evidence>
<dbReference type="RefSeq" id="WP_201686536.1">
    <property type="nucleotide sequence ID" value="NZ_JAEQNA010000015.1"/>
</dbReference>
<comment type="function">
    <text evidence="7">Part of the tripartite ATP-independent periplasmic (TRAP) transport system.</text>
</comment>
<dbReference type="GO" id="GO:0022857">
    <property type="term" value="F:transmembrane transporter activity"/>
    <property type="evidence" value="ECO:0007669"/>
    <property type="project" value="UniProtKB-UniRule"/>
</dbReference>
<accession>A0A936ZTL5</accession>
<reference evidence="9" key="1">
    <citation type="submission" date="2021-01" db="EMBL/GenBank/DDBJ databases">
        <title>Ramlibacter sp. strain AW1 16S ribosomal RNA gene Genome sequencing and assembly.</title>
        <authorList>
            <person name="Kang M."/>
        </authorList>
    </citation>
    <scope>NUCLEOTIDE SEQUENCE</scope>
    <source>
        <strain evidence="9">AW1</strain>
    </source>
</reference>
<evidence type="ECO:0000259" key="8">
    <source>
        <dbReference type="Pfam" id="PF04290"/>
    </source>
</evidence>
<comment type="subcellular location">
    <subcellularLocation>
        <location evidence="7">Cell inner membrane</location>
        <topology evidence="7">Multi-pass membrane protein</topology>
    </subcellularLocation>
    <subcellularLocation>
        <location evidence="1">Cell membrane</location>
        <topology evidence="1">Multi-pass membrane protein</topology>
    </subcellularLocation>
</comment>
<dbReference type="AlphaFoldDB" id="A0A936ZTL5"/>
<evidence type="ECO:0000256" key="7">
    <source>
        <dbReference type="RuleBase" id="RU369079"/>
    </source>
</evidence>
<evidence type="ECO:0000256" key="5">
    <source>
        <dbReference type="ARBA" id="ARBA00022989"/>
    </source>
</evidence>
<evidence type="ECO:0000313" key="10">
    <source>
        <dbReference type="Proteomes" id="UP000613011"/>
    </source>
</evidence>
<keyword evidence="6 7" id="KW-0472">Membrane</keyword>
<name>A0A936ZTL5_9BURK</name>
<keyword evidence="10" id="KW-1185">Reference proteome</keyword>
<keyword evidence="2 7" id="KW-0813">Transport</keyword>
<dbReference type="Proteomes" id="UP000613011">
    <property type="component" value="Unassembled WGS sequence"/>
</dbReference>
<feature type="domain" description="Tripartite ATP-independent periplasmic transporters DctQ component" evidence="8">
    <location>
        <begin position="24"/>
        <end position="153"/>
    </location>
</feature>
<evidence type="ECO:0000256" key="2">
    <source>
        <dbReference type="ARBA" id="ARBA00022448"/>
    </source>
</evidence>
<feature type="transmembrane region" description="Helical" evidence="7">
    <location>
        <begin position="87"/>
        <end position="108"/>
    </location>
</feature>
<protein>
    <recommendedName>
        <fullName evidence="7">TRAP transporter small permease protein</fullName>
    </recommendedName>
</protein>
<comment type="similarity">
    <text evidence="7">Belongs to the TRAP transporter small permease family.</text>
</comment>
<keyword evidence="4 7" id="KW-0812">Transmembrane</keyword>
<evidence type="ECO:0000256" key="6">
    <source>
        <dbReference type="ARBA" id="ARBA00023136"/>
    </source>
</evidence>
<organism evidence="9 10">
    <name type="scientific">Ramlibacter aurantiacus</name>
    <dbReference type="NCBI Taxonomy" id="2801330"/>
    <lineage>
        <taxon>Bacteria</taxon>
        <taxon>Pseudomonadati</taxon>
        <taxon>Pseudomonadota</taxon>
        <taxon>Betaproteobacteria</taxon>
        <taxon>Burkholderiales</taxon>
        <taxon>Comamonadaceae</taxon>
        <taxon>Ramlibacter</taxon>
    </lineage>
</organism>
<evidence type="ECO:0000256" key="1">
    <source>
        <dbReference type="ARBA" id="ARBA00004651"/>
    </source>
</evidence>
<feature type="transmembrane region" description="Helical" evidence="7">
    <location>
        <begin position="52"/>
        <end position="75"/>
    </location>
</feature>
<keyword evidence="5 7" id="KW-1133">Transmembrane helix</keyword>
<dbReference type="Pfam" id="PF04290">
    <property type="entry name" value="DctQ"/>
    <property type="match status" value="1"/>
</dbReference>